<name>A0AAN7T0L8_9EURO</name>
<evidence type="ECO:0000313" key="1">
    <source>
        <dbReference type="EMBL" id="KAK5085984.1"/>
    </source>
</evidence>
<organism evidence="1 2">
    <name type="scientific">Lithohypha guttulata</name>
    <dbReference type="NCBI Taxonomy" id="1690604"/>
    <lineage>
        <taxon>Eukaryota</taxon>
        <taxon>Fungi</taxon>
        <taxon>Dikarya</taxon>
        <taxon>Ascomycota</taxon>
        <taxon>Pezizomycotina</taxon>
        <taxon>Eurotiomycetes</taxon>
        <taxon>Chaetothyriomycetidae</taxon>
        <taxon>Chaetothyriales</taxon>
        <taxon>Trichomeriaceae</taxon>
        <taxon>Lithohypha</taxon>
    </lineage>
</organism>
<proteinExistence type="predicted"/>
<evidence type="ECO:0000313" key="2">
    <source>
        <dbReference type="Proteomes" id="UP001309876"/>
    </source>
</evidence>
<comment type="caution">
    <text evidence="1">The sequence shown here is derived from an EMBL/GenBank/DDBJ whole genome shotgun (WGS) entry which is preliminary data.</text>
</comment>
<keyword evidence="2" id="KW-1185">Reference proteome</keyword>
<reference evidence="1 2" key="1">
    <citation type="submission" date="2023-08" db="EMBL/GenBank/DDBJ databases">
        <title>Black Yeasts Isolated from many extreme environments.</title>
        <authorList>
            <person name="Coleine C."/>
            <person name="Stajich J.E."/>
            <person name="Selbmann L."/>
        </authorList>
    </citation>
    <scope>NUCLEOTIDE SEQUENCE [LARGE SCALE GENOMIC DNA]</scope>
    <source>
        <strain evidence="1 2">CCFEE 5910</strain>
    </source>
</reference>
<accession>A0AAN7T0L8</accession>
<dbReference type="AlphaFoldDB" id="A0AAN7T0L8"/>
<protein>
    <submittedName>
        <fullName evidence="1">Uncharacterized protein</fullName>
    </submittedName>
</protein>
<dbReference type="Proteomes" id="UP001309876">
    <property type="component" value="Unassembled WGS sequence"/>
</dbReference>
<dbReference type="EMBL" id="JAVRRJ010000004">
    <property type="protein sequence ID" value="KAK5085984.1"/>
    <property type="molecule type" value="Genomic_DNA"/>
</dbReference>
<gene>
    <name evidence="1" type="ORF">LTR05_005274</name>
</gene>
<sequence>MATGEVYATTSVPGSKLWRPDRKSHPMLATSPNKGLMDSSKKYSNGRSSLRTSLAAKEIEVENEERNLTLQAVRKEVKMLEDENGRLRAEMHAIHDRLEGSRKQAEKMLESFQRWS</sequence>